<evidence type="ECO:0000256" key="2">
    <source>
        <dbReference type="ARBA" id="ARBA00022448"/>
    </source>
</evidence>
<gene>
    <name evidence="6" type="ORF">ENK37_07500</name>
</gene>
<protein>
    <submittedName>
        <fullName evidence="6">Spermidine/putrescine ABC transporter substrate-binding protein</fullName>
    </submittedName>
</protein>
<dbReference type="PANTHER" id="PTHR30222">
    <property type="entry name" value="SPERMIDINE/PUTRESCINE-BINDING PERIPLASMIC PROTEIN"/>
    <property type="match status" value="1"/>
</dbReference>
<dbReference type="GO" id="GO:0015846">
    <property type="term" value="P:polyamine transport"/>
    <property type="evidence" value="ECO:0007669"/>
    <property type="project" value="InterPro"/>
</dbReference>
<evidence type="ECO:0000256" key="4">
    <source>
        <dbReference type="ARBA" id="ARBA00022764"/>
    </source>
</evidence>
<dbReference type="GO" id="GO:0019808">
    <property type="term" value="F:polyamine binding"/>
    <property type="evidence" value="ECO:0007669"/>
    <property type="project" value="InterPro"/>
</dbReference>
<dbReference type="Gene3D" id="3.40.190.10">
    <property type="entry name" value="Periplasmic binding protein-like II"/>
    <property type="match status" value="2"/>
</dbReference>
<dbReference type="Pfam" id="PF13416">
    <property type="entry name" value="SBP_bac_8"/>
    <property type="match status" value="1"/>
</dbReference>
<organism evidence="6">
    <name type="scientific">Oceanithermus profundus</name>
    <dbReference type="NCBI Taxonomy" id="187137"/>
    <lineage>
        <taxon>Bacteria</taxon>
        <taxon>Thermotogati</taxon>
        <taxon>Deinococcota</taxon>
        <taxon>Deinococci</taxon>
        <taxon>Thermales</taxon>
        <taxon>Thermaceae</taxon>
        <taxon>Oceanithermus</taxon>
    </lineage>
</organism>
<sequence length="341" mass="38599">MKKLIAGLATVLLFVGMAKGELRIFNWSDYIPEEVLTEFEKRYDVRIVYDTFEAPEAMMAKLQAGGAREYDLVVPPDYYVAEMARSGLIRPLDHGRIPNLKNLYPEFQNPDYDAGNRYSIPYQWGTTGIAYRASEVEEPVDSWGVFFDPTQYRGPFLLLDEMRETLGAALKYLGYSLNDTDPVHLEEAKQLLIDAKRRGLGFAGSVEGRSRLLAGDAVVVHNYSGDIFQIQEEDDDIVYVIPKEGGTIWVDAFAMTSGAPNPEMAYRFLNFLLEPEIAARISNYNYYASPVQAAEPYLDEELLADPAVYPPAEVRAKLEFIRDVGAALERFDRIWTEVKAR</sequence>
<dbReference type="AlphaFoldDB" id="A0A7C4ZRU7"/>
<reference evidence="6" key="1">
    <citation type="journal article" date="2020" name="mSystems">
        <title>Genome- and Community-Level Interaction Insights into Carbon Utilization and Element Cycling Functions of Hydrothermarchaeota in Hydrothermal Sediment.</title>
        <authorList>
            <person name="Zhou Z."/>
            <person name="Liu Y."/>
            <person name="Xu W."/>
            <person name="Pan J."/>
            <person name="Luo Z.H."/>
            <person name="Li M."/>
        </authorList>
    </citation>
    <scope>NUCLEOTIDE SEQUENCE [LARGE SCALE GENOMIC DNA]</scope>
    <source>
        <strain evidence="6">HyVt-570</strain>
    </source>
</reference>
<keyword evidence="2" id="KW-0813">Transport</keyword>
<dbReference type="CDD" id="cd13590">
    <property type="entry name" value="PBP2_PotD_PotF_like"/>
    <property type="match status" value="1"/>
</dbReference>
<dbReference type="Proteomes" id="UP000885759">
    <property type="component" value="Unassembled WGS sequence"/>
</dbReference>
<evidence type="ECO:0000313" key="6">
    <source>
        <dbReference type="EMBL" id="HGY09880.1"/>
    </source>
</evidence>
<accession>A0A7C4ZRU7</accession>
<name>A0A7C4ZRU7_9DEIN</name>
<dbReference type="GO" id="GO:0042597">
    <property type="term" value="C:periplasmic space"/>
    <property type="evidence" value="ECO:0007669"/>
    <property type="project" value="UniProtKB-SubCell"/>
</dbReference>
<dbReference type="EMBL" id="DRPZ01000196">
    <property type="protein sequence ID" value="HGY09880.1"/>
    <property type="molecule type" value="Genomic_DNA"/>
</dbReference>
<dbReference type="SUPFAM" id="SSF53850">
    <property type="entry name" value="Periplasmic binding protein-like II"/>
    <property type="match status" value="1"/>
</dbReference>
<keyword evidence="3" id="KW-0732">Signal</keyword>
<dbReference type="PIRSF" id="PIRSF019574">
    <property type="entry name" value="Periplasmic_polyamine_BP"/>
    <property type="match status" value="1"/>
</dbReference>
<dbReference type="PRINTS" id="PR00909">
    <property type="entry name" value="SPERMDNBNDNG"/>
</dbReference>
<evidence type="ECO:0000256" key="5">
    <source>
        <dbReference type="PIRSR" id="PIRSR019574-1"/>
    </source>
</evidence>
<keyword evidence="4" id="KW-0574">Periplasm</keyword>
<comment type="subcellular location">
    <subcellularLocation>
        <location evidence="1">Periplasm</location>
    </subcellularLocation>
</comment>
<evidence type="ECO:0000256" key="1">
    <source>
        <dbReference type="ARBA" id="ARBA00004418"/>
    </source>
</evidence>
<dbReference type="PANTHER" id="PTHR30222:SF17">
    <property type="entry name" value="SPERMIDINE_PUTRESCINE-BINDING PERIPLASMIC PROTEIN"/>
    <property type="match status" value="1"/>
</dbReference>
<dbReference type="InterPro" id="IPR006059">
    <property type="entry name" value="SBP"/>
</dbReference>
<proteinExistence type="predicted"/>
<comment type="caution">
    <text evidence="6">The sequence shown here is derived from an EMBL/GenBank/DDBJ whole genome shotgun (WGS) entry which is preliminary data.</text>
</comment>
<dbReference type="InterPro" id="IPR001188">
    <property type="entry name" value="Sperm_putr-bd"/>
</dbReference>
<evidence type="ECO:0000256" key="3">
    <source>
        <dbReference type="ARBA" id="ARBA00022729"/>
    </source>
</evidence>
<feature type="binding site" evidence="5">
    <location>
        <position position="78"/>
    </location>
    <ligand>
        <name>spermidine</name>
        <dbReference type="ChEBI" id="CHEBI:57834"/>
    </ligand>
</feature>